<dbReference type="AlphaFoldDB" id="A0A5N5FS20"/>
<comment type="caution">
    <text evidence="2">The sequence shown here is derived from an EMBL/GenBank/DDBJ whole genome shotgun (WGS) entry which is preliminary data.</text>
</comment>
<reference evidence="2 3" key="1">
    <citation type="submission" date="2019-09" db="EMBL/GenBank/DDBJ databases">
        <authorList>
            <person name="Ou C."/>
        </authorList>
    </citation>
    <scope>NUCLEOTIDE SEQUENCE [LARGE SCALE GENOMIC DNA]</scope>
    <source>
        <strain evidence="2">S2</strain>
        <tissue evidence="2">Leaf</tissue>
    </source>
</reference>
<name>A0A5N5FS20_9ROSA</name>
<feature type="transmembrane region" description="Helical" evidence="1">
    <location>
        <begin position="16"/>
        <end position="37"/>
    </location>
</feature>
<dbReference type="Proteomes" id="UP000327157">
    <property type="component" value="Chromosome 10"/>
</dbReference>
<accession>A0A5N5FS20</accession>
<reference evidence="3" key="2">
    <citation type="submission" date="2019-10" db="EMBL/GenBank/DDBJ databases">
        <title>A de novo genome assembly of a pear dwarfing rootstock.</title>
        <authorList>
            <person name="Wang F."/>
            <person name="Wang J."/>
            <person name="Li S."/>
            <person name="Zhang Y."/>
            <person name="Fang M."/>
            <person name="Ma L."/>
            <person name="Zhao Y."/>
            <person name="Jiang S."/>
        </authorList>
    </citation>
    <scope>NUCLEOTIDE SEQUENCE [LARGE SCALE GENOMIC DNA]</scope>
</reference>
<keyword evidence="1" id="KW-0472">Membrane</keyword>
<protein>
    <submittedName>
        <fullName evidence="2">Uncharacterized protein</fullName>
    </submittedName>
</protein>
<evidence type="ECO:0000313" key="2">
    <source>
        <dbReference type="EMBL" id="KAB2601064.1"/>
    </source>
</evidence>
<keyword evidence="1" id="KW-1133">Transmembrane helix</keyword>
<sequence length="74" mass="8081">MGWKQNDREAPHRSSLVRLLVGLVSCALVYAFVSVLLKPSDASSFAKLKSFALVEGGRVGVDGLLRYCVGTKRR</sequence>
<keyword evidence="1" id="KW-0812">Transmembrane</keyword>
<gene>
    <name evidence="2" type="ORF">D8674_002069</name>
</gene>
<evidence type="ECO:0000313" key="3">
    <source>
        <dbReference type="Proteomes" id="UP000327157"/>
    </source>
</evidence>
<keyword evidence="3" id="KW-1185">Reference proteome</keyword>
<evidence type="ECO:0000256" key="1">
    <source>
        <dbReference type="SAM" id="Phobius"/>
    </source>
</evidence>
<reference evidence="2 3" key="3">
    <citation type="submission" date="2019-11" db="EMBL/GenBank/DDBJ databases">
        <title>A de novo genome assembly of a pear dwarfing rootstock.</title>
        <authorList>
            <person name="Wang F."/>
            <person name="Wang J."/>
            <person name="Li S."/>
            <person name="Zhang Y."/>
            <person name="Fang M."/>
            <person name="Ma L."/>
            <person name="Zhao Y."/>
            <person name="Jiang S."/>
        </authorList>
    </citation>
    <scope>NUCLEOTIDE SEQUENCE [LARGE SCALE GENOMIC DNA]</scope>
    <source>
        <strain evidence="2">S2</strain>
        <tissue evidence="2">Leaf</tissue>
    </source>
</reference>
<organism evidence="2 3">
    <name type="scientific">Pyrus ussuriensis x Pyrus communis</name>
    <dbReference type="NCBI Taxonomy" id="2448454"/>
    <lineage>
        <taxon>Eukaryota</taxon>
        <taxon>Viridiplantae</taxon>
        <taxon>Streptophyta</taxon>
        <taxon>Embryophyta</taxon>
        <taxon>Tracheophyta</taxon>
        <taxon>Spermatophyta</taxon>
        <taxon>Magnoliopsida</taxon>
        <taxon>eudicotyledons</taxon>
        <taxon>Gunneridae</taxon>
        <taxon>Pentapetalae</taxon>
        <taxon>rosids</taxon>
        <taxon>fabids</taxon>
        <taxon>Rosales</taxon>
        <taxon>Rosaceae</taxon>
        <taxon>Amygdaloideae</taxon>
        <taxon>Maleae</taxon>
        <taxon>Pyrus</taxon>
    </lineage>
</organism>
<dbReference type="EMBL" id="SMOL01000695">
    <property type="protein sequence ID" value="KAB2601064.1"/>
    <property type="molecule type" value="Genomic_DNA"/>
</dbReference>
<proteinExistence type="predicted"/>